<accession>A0A699T503</accession>
<feature type="non-terminal residue" evidence="1">
    <location>
        <position position="1"/>
    </location>
</feature>
<dbReference type="EMBL" id="BKCJ011217408">
    <property type="protein sequence ID" value="GFD05297.1"/>
    <property type="molecule type" value="Genomic_DNA"/>
</dbReference>
<proteinExistence type="predicted"/>
<name>A0A699T503_TANCI</name>
<evidence type="ECO:0000313" key="1">
    <source>
        <dbReference type="EMBL" id="GFD05297.1"/>
    </source>
</evidence>
<organism evidence="1">
    <name type="scientific">Tanacetum cinerariifolium</name>
    <name type="common">Dalmatian daisy</name>
    <name type="synonym">Chrysanthemum cinerariifolium</name>
    <dbReference type="NCBI Taxonomy" id="118510"/>
    <lineage>
        <taxon>Eukaryota</taxon>
        <taxon>Viridiplantae</taxon>
        <taxon>Streptophyta</taxon>
        <taxon>Embryophyta</taxon>
        <taxon>Tracheophyta</taxon>
        <taxon>Spermatophyta</taxon>
        <taxon>Magnoliopsida</taxon>
        <taxon>eudicotyledons</taxon>
        <taxon>Gunneridae</taxon>
        <taxon>Pentapetalae</taxon>
        <taxon>asterids</taxon>
        <taxon>campanulids</taxon>
        <taxon>Asterales</taxon>
        <taxon>Asteraceae</taxon>
        <taxon>Asteroideae</taxon>
        <taxon>Anthemideae</taxon>
        <taxon>Anthemidinae</taxon>
        <taxon>Tanacetum</taxon>
    </lineage>
</organism>
<sequence length="118" mass="12794">HIIPISSEESVGSHVPRVVLFGAIHAIILVIRMVPTKVPIVPIDPLVAPKVGRVYVTSPAEVLDLVDYSSYDSAPSEDSLPLAPELPLVSPFLYPDDSEADNVFPLPLLLPYPRFIDG</sequence>
<reference evidence="1" key="1">
    <citation type="journal article" date="2019" name="Sci. Rep.">
        <title>Draft genome of Tanacetum cinerariifolium, the natural source of mosquito coil.</title>
        <authorList>
            <person name="Yamashiro T."/>
            <person name="Shiraishi A."/>
            <person name="Satake H."/>
            <person name="Nakayama K."/>
        </authorList>
    </citation>
    <scope>NUCLEOTIDE SEQUENCE</scope>
</reference>
<dbReference type="AlphaFoldDB" id="A0A699T503"/>
<gene>
    <name evidence="1" type="ORF">Tci_877266</name>
</gene>
<protein>
    <submittedName>
        <fullName evidence="1">Uncharacterized protein</fullName>
    </submittedName>
</protein>
<comment type="caution">
    <text evidence="1">The sequence shown here is derived from an EMBL/GenBank/DDBJ whole genome shotgun (WGS) entry which is preliminary data.</text>
</comment>